<dbReference type="EMBL" id="BAAAJE010000010">
    <property type="protein sequence ID" value="GAA1143322.1"/>
    <property type="molecule type" value="Genomic_DNA"/>
</dbReference>
<evidence type="ECO:0000256" key="1">
    <source>
        <dbReference type="ARBA" id="ARBA00022741"/>
    </source>
</evidence>
<gene>
    <name evidence="4" type="ORF">GCM10009606_23440</name>
</gene>
<keyword evidence="5" id="KW-1185">Reference proteome</keyword>
<evidence type="ECO:0000259" key="3">
    <source>
        <dbReference type="PROSITE" id="PS51084"/>
    </source>
</evidence>
<keyword evidence="1" id="KW-0547">Nucleotide-binding</keyword>
<dbReference type="PROSITE" id="PS51084">
    <property type="entry name" value="HIT_2"/>
    <property type="match status" value="1"/>
</dbReference>
<evidence type="ECO:0000313" key="4">
    <source>
        <dbReference type="EMBL" id="GAA1143322.1"/>
    </source>
</evidence>
<dbReference type="CDD" id="cd01275">
    <property type="entry name" value="FHIT"/>
    <property type="match status" value="1"/>
</dbReference>
<accession>A0ABN1UGA6</accession>
<dbReference type="SUPFAM" id="SSF54197">
    <property type="entry name" value="HIT-like"/>
    <property type="match status" value="1"/>
</dbReference>
<dbReference type="Gene3D" id="3.30.428.10">
    <property type="entry name" value="HIT-like"/>
    <property type="match status" value="1"/>
</dbReference>
<organism evidence="4 5">
    <name type="scientific">Nocardioides aquiterrae</name>
    <dbReference type="NCBI Taxonomy" id="203799"/>
    <lineage>
        <taxon>Bacteria</taxon>
        <taxon>Bacillati</taxon>
        <taxon>Actinomycetota</taxon>
        <taxon>Actinomycetes</taxon>
        <taxon>Propionibacteriales</taxon>
        <taxon>Nocardioidaceae</taxon>
        <taxon>Nocardioides</taxon>
    </lineage>
</organism>
<dbReference type="RefSeq" id="WP_343907722.1">
    <property type="nucleotide sequence ID" value="NZ_BAAAJE010000010.1"/>
</dbReference>
<sequence>MSDPAGHVRDGFEGFDRLWTPHRMAYVAPSVPPTDDGCPFCAMEHQPPEESLVVHRGPTCFVVLNLHPYNPGHLMVLPHRHVADLEDLTEDEAAELMTTTQQAVRVLRRVSGPHAFNVGLNLGGVAGGSLSEHLHQHVVPRWSGDANFITVLGGTKTLPQLLSETRRLLAEAWS</sequence>
<evidence type="ECO:0000256" key="2">
    <source>
        <dbReference type="PROSITE-ProRule" id="PRU00464"/>
    </source>
</evidence>
<dbReference type="InterPro" id="IPR011146">
    <property type="entry name" value="HIT-like"/>
</dbReference>
<feature type="short sequence motif" description="Histidine triad motif" evidence="2">
    <location>
        <begin position="133"/>
        <end position="137"/>
    </location>
</feature>
<dbReference type="Pfam" id="PF01230">
    <property type="entry name" value="HIT"/>
    <property type="match status" value="1"/>
</dbReference>
<dbReference type="InterPro" id="IPR039383">
    <property type="entry name" value="FHIT"/>
</dbReference>
<name>A0ABN1UGA6_9ACTN</name>
<dbReference type="InterPro" id="IPR052908">
    <property type="entry name" value="AP-4-A_phosphorylase"/>
</dbReference>
<dbReference type="PANTHER" id="PTHR42997">
    <property type="entry name" value="HIT FAMILY HYDROLASE"/>
    <property type="match status" value="1"/>
</dbReference>
<evidence type="ECO:0000313" key="5">
    <source>
        <dbReference type="Proteomes" id="UP001499979"/>
    </source>
</evidence>
<proteinExistence type="predicted"/>
<reference evidence="4 5" key="1">
    <citation type="journal article" date="2019" name="Int. J. Syst. Evol. Microbiol.">
        <title>The Global Catalogue of Microorganisms (GCM) 10K type strain sequencing project: providing services to taxonomists for standard genome sequencing and annotation.</title>
        <authorList>
            <consortium name="The Broad Institute Genomics Platform"/>
            <consortium name="The Broad Institute Genome Sequencing Center for Infectious Disease"/>
            <person name="Wu L."/>
            <person name="Ma J."/>
        </authorList>
    </citation>
    <scope>NUCLEOTIDE SEQUENCE [LARGE SCALE GENOMIC DNA]</scope>
    <source>
        <strain evidence="4 5">JCM 11813</strain>
    </source>
</reference>
<dbReference type="InterPro" id="IPR036265">
    <property type="entry name" value="HIT-like_sf"/>
</dbReference>
<dbReference type="PANTHER" id="PTHR42997:SF1">
    <property type="entry name" value="AP-4-A PHOSPHORYLASE"/>
    <property type="match status" value="1"/>
</dbReference>
<feature type="domain" description="HIT" evidence="3">
    <location>
        <begin position="39"/>
        <end position="148"/>
    </location>
</feature>
<dbReference type="Proteomes" id="UP001499979">
    <property type="component" value="Unassembled WGS sequence"/>
</dbReference>
<comment type="caution">
    <text evidence="4">The sequence shown here is derived from an EMBL/GenBank/DDBJ whole genome shotgun (WGS) entry which is preliminary data.</text>
</comment>
<protein>
    <submittedName>
        <fullName evidence="4">HIT domain-containing protein</fullName>
    </submittedName>
</protein>